<keyword evidence="2" id="KW-0378">Hydrolase</keyword>
<name>A0ABS9R8X2_9FIRM</name>
<dbReference type="EC" id="3.2.2.15" evidence="2"/>
<accession>A0ABS9R8X2</accession>
<feature type="domain" description="Uracil-DNA glycosylase-like" evidence="1">
    <location>
        <begin position="13"/>
        <end position="154"/>
    </location>
</feature>
<dbReference type="RefSeq" id="WP_117536404.1">
    <property type="nucleotide sequence ID" value="NZ_JAKVPQ010000011.1"/>
</dbReference>
<dbReference type="Pfam" id="PF03167">
    <property type="entry name" value="UDG"/>
    <property type="match status" value="1"/>
</dbReference>
<dbReference type="CDD" id="cd10032">
    <property type="entry name" value="UDG-F6_HDG"/>
    <property type="match status" value="1"/>
</dbReference>
<dbReference type="NCBIfam" id="TIGR04274">
    <property type="entry name" value="hypoxanDNAglyco"/>
    <property type="match status" value="1"/>
</dbReference>
<organism evidence="2 3">
    <name type="scientific">Amedibacillus hominis</name>
    <dbReference type="NCBI Taxonomy" id="2897776"/>
    <lineage>
        <taxon>Bacteria</taxon>
        <taxon>Bacillati</taxon>
        <taxon>Bacillota</taxon>
        <taxon>Erysipelotrichia</taxon>
        <taxon>Erysipelotrichales</taxon>
        <taxon>Erysipelotrichaceae</taxon>
        <taxon>Amedibacillus</taxon>
    </lineage>
</organism>
<evidence type="ECO:0000313" key="2">
    <source>
        <dbReference type="EMBL" id="MCH4286113.1"/>
    </source>
</evidence>
<dbReference type="Gene3D" id="3.40.470.10">
    <property type="entry name" value="Uracil-DNA glycosylase-like domain"/>
    <property type="match status" value="1"/>
</dbReference>
<evidence type="ECO:0000259" key="1">
    <source>
        <dbReference type="Pfam" id="PF03167"/>
    </source>
</evidence>
<evidence type="ECO:0000313" key="3">
    <source>
        <dbReference type="Proteomes" id="UP001202402"/>
    </source>
</evidence>
<dbReference type="SUPFAM" id="SSF52141">
    <property type="entry name" value="Uracil-DNA glycosylase-like"/>
    <property type="match status" value="1"/>
</dbReference>
<proteinExistence type="predicted"/>
<protein>
    <submittedName>
        <fullName evidence="2">DNA-deoxyinosine glycosylase</fullName>
        <ecNumber evidence="2">3.2.2.15</ecNumber>
    </submittedName>
</protein>
<keyword evidence="3" id="KW-1185">Reference proteome</keyword>
<dbReference type="InterPro" id="IPR005122">
    <property type="entry name" value="Uracil-DNA_glycosylase-like"/>
</dbReference>
<dbReference type="GO" id="GO:0033958">
    <property type="term" value="F:DNA-deoxyinosine glycosylase activity"/>
    <property type="evidence" value="ECO:0007669"/>
    <property type="project" value="UniProtKB-EC"/>
</dbReference>
<dbReference type="EMBL" id="JAKVPQ010000011">
    <property type="protein sequence ID" value="MCH4286113.1"/>
    <property type="molecule type" value="Genomic_DNA"/>
</dbReference>
<dbReference type="Proteomes" id="UP001202402">
    <property type="component" value="Unassembled WGS sequence"/>
</dbReference>
<gene>
    <name evidence="2" type="ORF">LQE99_13380</name>
</gene>
<keyword evidence="2" id="KW-0326">Glycosidase</keyword>
<dbReference type="InterPro" id="IPR026353">
    <property type="entry name" value="Hypoxan-DNA_Glyclase"/>
</dbReference>
<dbReference type="InterPro" id="IPR036895">
    <property type="entry name" value="Uracil-DNA_glycosylase-like_sf"/>
</dbReference>
<sequence>MLKGFDPIIAPCPYVMILGSMPSVASLEKQEYYGFKHNRFWKIMNHMFQMPIDTYEQKKQIILTHHMILWDVIGECEREGSLDNAIRHEKVNDIAYLIQAHPTIRMVICNGKKSYDLYQKHFHAIQIPCMYLPSTSNANRTIKEQALFEAWKQAFKKADIL</sequence>
<comment type="caution">
    <text evidence="2">The sequence shown here is derived from an EMBL/GenBank/DDBJ whole genome shotgun (WGS) entry which is preliminary data.</text>
</comment>
<reference evidence="2 3" key="1">
    <citation type="submission" date="2022-02" db="EMBL/GenBank/DDBJ databases">
        <title>Genome of Erysipelotrichaceae sp. nov. NSJ-176 isolated from human feces.</title>
        <authorList>
            <person name="Abdugheni R."/>
        </authorList>
    </citation>
    <scope>NUCLEOTIDE SEQUENCE [LARGE SCALE GENOMIC DNA]</scope>
    <source>
        <strain evidence="2 3">NSJ-176</strain>
    </source>
</reference>